<proteinExistence type="predicted"/>
<evidence type="ECO:0000256" key="1">
    <source>
        <dbReference type="SAM" id="Coils"/>
    </source>
</evidence>
<keyword evidence="3" id="KW-1185">Reference proteome</keyword>
<name>A0ABQ7HXV6_9MICR</name>
<accession>A0ABQ7HXV6</accession>
<sequence>MEISYEEIIRNARIEKKEPINYPEIEITDEEIYSNTINSIESFQDMCEHFDFPILSSDILNDPNKERLMTYLQNIQLEYKRYGIELDINDSYFNVESECDKYEIQIARLHNELSNYKKLNEFDKSELEYFLSLESLKEVKDVIYKIIDGVPITTMGKECSAILAGLLLRYRRYRRKSELIEAISNKNDSVIKKIILRLLDSEWVSVDELVIITNVNRITLLKDIYYLLNKEIVYFDRLNGTIKLAK</sequence>
<comment type="caution">
    <text evidence="2">The sequence shown here is derived from an EMBL/GenBank/DDBJ whole genome shotgun (WGS) entry which is preliminary data.</text>
</comment>
<feature type="coiled-coil region" evidence="1">
    <location>
        <begin position="92"/>
        <end position="119"/>
    </location>
</feature>
<evidence type="ECO:0000313" key="2">
    <source>
        <dbReference type="EMBL" id="KAF7683020.1"/>
    </source>
</evidence>
<reference evidence="2 3" key="1">
    <citation type="submission" date="2019-01" db="EMBL/GenBank/DDBJ databases">
        <title>Genomes sequencing and comparative genomics of infectious freshwater microsporidia, Cucumispora dikerogammari and Thelohania contejeani.</title>
        <authorList>
            <person name="Cormier A."/>
            <person name="Giraud I."/>
            <person name="Wattier R."/>
            <person name="Teixeira M."/>
            <person name="Grandjean F."/>
            <person name="Rigaud T."/>
            <person name="Cordaux R."/>
        </authorList>
    </citation>
    <scope>NUCLEOTIDE SEQUENCE [LARGE SCALE GENOMIC DNA]</scope>
    <source>
        <strain evidence="2">T1</strain>
        <tissue evidence="2">Spores</tissue>
    </source>
</reference>
<gene>
    <name evidence="2" type="ORF">TCON_1768</name>
</gene>
<dbReference type="EMBL" id="SBIQ01000140">
    <property type="protein sequence ID" value="KAF7683020.1"/>
    <property type="molecule type" value="Genomic_DNA"/>
</dbReference>
<evidence type="ECO:0000313" key="3">
    <source>
        <dbReference type="Proteomes" id="UP001516464"/>
    </source>
</evidence>
<protein>
    <submittedName>
        <fullName evidence="2">Uncharacterized protein</fullName>
    </submittedName>
</protein>
<keyword evidence="1" id="KW-0175">Coiled coil</keyword>
<dbReference type="Proteomes" id="UP001516464">
    <property type="component" value="Unassembled WGS sequence"/>
</dbReference>
<organism evidence="2 3">
    <name type="scientific">Astathelohania contejeani</name>
    <dbReference type="NCBI Taxonomy" id="164912"/>
    <lineage>
        <taxon>Eukaryota</taxon>
        <taxon>Fungi</taxon>
        <taxon>Fungi incertae sedis</taxon>
        <taxon>Microsporidia</taxon>
        <taxon>Astathelohaniidae</taxon>
        <taxon>Astathelohania</taxon>
    </lineage>
</organism>